<dbReference type="InterPro" id="IPR011527">
    <property type="entry name" value="ABC1_TM_dom"/>
</dbReference>
<dbReference type="CDD" id="cd03228">
    <property type="entry name" value="ABCC_MRP_Like"/>
    <property type="match status" value="1"/>
</dbReference>
<keyword evidence="12" id="KW-1185">Reference proteome</keyword>
<feature type="region of interest" description="Disordered" evidence="7">
    <location>
        <begin position="632"/>
        <end position="675"/>
    </location>
</feature>
<evidence type="ECO:0000256" key="1">
    <source>
        <dbReference type="ARBA" id="ARBA00004651"/>
    </source>
</evidence>
<name>A0A3A9Z2K3_9ACTN</name>
<keyword evidence="2 8" id="KW-0812">Transmembrane</keyword>
<evidence type="ECO:0000259" key="9">
    <source>
        <dbReference type="PROSITE" id="PS50893"/>
    </source>
</evidence>
<feature type="compositionally biased region" description="Low complexity" evidence="7">
    <location>
        <begin position="643"/>
        <end position="661"/>
    </location>
</feature>
<feature type="compositionally biased region" description="Low complexity" evidence="7">
    <location>
        <begin position="575"/>
        <end position="604"/>
    </location>
</feature>
<evidence type="ECO:0000256" key="2">
    <source>
        <dbReference type="ARBA" id="ARBA00022692"/>
    </source>
</evidence>
<dbReference type="AlphaFoldDB" id="A0A3A9Z2K3"/>
<dbReference type="SMART" id="SM00382">
    <property type="entry name" value="AAA"/>
    <property type="match status" value="1"/>
</dbReference>
<dbReference type="SUPFAM" id="SSF90123">
    <property type="entry name" value="ABC transporter transmembrane region"/>
    <property type="match status" value="1"/>
</dbReference>
<organism evidence="11 12">
    <name type="scientific">Streptomyces hoynatensis</name>
    <dbReference type="NCBI Taxonomy" id="1141874"/>
    <lineage>
        <taxon>Bacteria</taxon>
        <taxon>Bacillati</taxon>
        <taxon>Actinomycetota</taxon>
        <taxon>Actinomycetes</taxon>
        <taxon>Kitasatosporales</taxon>
        <taxon>Streptomycetaceae</taxon>
        <taxon>Streptomyces</taxon>
    </lineage>
</organism>
<reference evidence="11 12" key="1">
    <citation type="journal article" date="2014" name="Int. J. Syst. Evol. Microbiol.">
        <title>Streptomyces hoynatensis sp. nov., isolated from deep marine sediment.</title>
        <authorList>
            <person name="Veyisoglu A."/>
            <person name="Sahin N."/>
        </authorList>
    </citation>
    <scope>NUCLEOTIDE SEQUENCE [LARGE SCALE GENOMIC DNA]</scope>
    <source>
        <strain evidence="11 12">KCTC 29097</strain>
    </source>
</reference>
<sequence>MGRSADGLWLRTARHGAARAAVLCLASLAGSVAALLFPLALGRTLDALLSGAPAAETRAWSLRCAGLAGAQTLLSAAASLLAGTTGARATAWLRRGLLRHLLALGPDAAARFPGGDLITRATGNAVHAGALPAALGEALAAPAAPLGATVALALLDWRLAAAFLAGLPALAWLLRSFTRSVTGNVAAYQELQAGLAARLVEALGGARTIAAAGTSRRERDRVLAPLPALAAQGRRMWRINARAAGQAAVLSPGLQLAVLAAGGLLLAEGSLSVGEWVATTRYAALAAGIGTAFGRLNLLLRARAAAARLGEVLAEPPPAWGAARLPQAGPGRLEFRQVTARRGGREVLRGLDLVVPGGATVALVGRSGAGKSLLAALAGRLAEPDAGLVLLDGVPLHALERAEVRRAVGYAFARPALLGGTLEGAIGYGPRPLPPGRVRAAARAAGADAFVGRLPEGYATRCAEAPLSGGERQRLGLARAFAHGGRLLVLDDATSSLDSATERRITRALLGEAGARTRLIVAHRQALAAGADLVAWLDGGRVRALAPHRTLWADAAYRALWAADAAPQDGASDEASAGAPGASSGASSGGAPAASSGGAPAASSGAAAHAASSGAAAHAASSGAAAHAASSGAAAHAAAHDLANGTAHETANGTAEGAADGTAGGARRAGKRGLR</sequence>
<dbReference type="Proteomes" id="UP000272474">
    <property type="component" value="Unassembled WGS sequence"/>
</dbReference>
<feature type="domain" description="ABC transmembrane type-1" evidence="10">
    <location>
        <begin position="21"/>
        <end position="288"/>
    </location>
</feature>
<evidence type="ECO:0000256" key="7">
    <source>
        <dbReference type="SAM" id="MobiDB-lite"/>
    </source>
</evidence>
<dbReference type="Gene3D" id="1.20.1560.10">
    <property type="entry name" value="ABC transporter type 1, transmembrane domain"/>
    <property type="match status" value="1"/>
</dbReference>
<dbReference type="GO" id="GO:0016887">
    <property type="term" value="F:ATP hydrolysis activity"/>
    <property type="evidence" value="ECO:0007669"/>
    <property type="project" value="InterPro"/>
</dbReference>
<dbReference type="InterPro" id="IPR017871">
    <property type="entry name" value="ABC_transporter-like_CS"/>
</dbReference>
<dbReference type="PANTHER" id="PTHR43394:SF1">
    <property type="entry name" value="ATP-BINDING CASSETTE SUB-FAMILY B MEMBER 10, MITOCHONDRIAL"/>
    <property type="match status" value="1"/>
</dbReference>
<dbReference type="InterPro" id="IPR003593">
    <property type="entry name" value="AAA+_ATPase"/>
</dbReference>
<protein>
    <submittedName>
        <fullName evidence="11">ABC transporter ATP-binding protein</fullName>
    </submittedName>
</protein>
<evidence type="ECO:0000256" key="6">
    <source>
        <dbReference type="ARBA" id="ARBA00023136"/>
    </source>
</evidence>
<dbReference type="InterPro" id="IPR027417">
    <property type="entry name" value="P-loop_NTPase"/>
</dbReference>
<dbReference type="RefSeq" id="WP_120679258.1">
    <property type="nucleotide sequence ID" value="NZ_RBAL01000006.1"/>
</dbReference>
<dbReference type="GO" id="GO:0005524">
    <property type="term" value="F:ATP binding"/>
    <property type="evidence" value="ECO:0007669"/>
    <property type="project" value="UniProtKB-KW"/>
</dbReference>
<evidence type="ECO:0000256" key="8">
    <source>
        <dbReference type="SAM" id="Phobius"/>
    </source>
</evidence>
<gene>
    <name evidence="11" type="ORF">D7294_13770</name>
</gene>
<evidence type="ECO:0000259" key="10">
    <source>
        <dbReference type="PROSITE" id="PS50929"/>
    </source>
</evidence>
<dbReference type="GO" id="GO:0015421">
    <property type="term" value="F:ABC-type oligopeptide transporter activity"/>
    <property type="evidence" value="ECO:0007669"/>
    <property type="project" value="TreeGrafter"/>
</dbReference>
<evidence type="ECO:0000313" key="11">
    <source>
        <dbReference type="EMBL" id="RKN42468.1"/>
    </source>
</evidence>
<comment type="subcellular location">
    <subcellularLocation>
        <location evidence="1">Cell membrane</location>
        <topology evidence="1">Multi-pass membrane protein</topology>
    </subcellularLocation>
</comment>
<dbReference type="OrthoDB" id="9806127at2"/>
<evidence type="ECO:0000256" key="5">
    <source>
        <dbReference type="ARBA" id="ARBA00022989"/>
    </source>
</evidence>
<accession>A0A3A9Z2K3</accession>
<dbReference type="EMBL" id="RBAL01000006">
    <property type="protein sequence ID" value="RKN42468.1"/>
    <property type="molecule type" value="Genomic_DNA"/>
</dbReference>
<evidence type="ECO:0000313" key="12">
    <source>
        <dbReference type="Proteomes" id="UP000272474"/>
    </source>
</evidence>
<evidence type="ECO:0000256" key="3">
    <source>
        <dbReference type="ARBA" id="ARBA00022741"/>
    </source>
</evidence>
<feature type="transmembrane region" description="Helical" evidence="8">
    <location>
        <begin position="20"/>
        <end position="41"/>
    </location>
</feature>
<keyword evidence="3" id="KW-0547">Nucleotide-binding</keyword>
<comment type="caution">
    <text evidence="11">The sequence shown here is derived from an EMBL/GenBank/DDBJ whole genome shotgun (WGS) entry which is preliminary data.</text>
</comment>
<feature type="domain" description="ABC transporter" evidence="9">
    <location>
        <begin position="333"/>
        <end position="564"/>
    </location>
</feature>
<dbReference type="InterPro" id="IPR003439">
    <property type="entry name" value="ABC_transporter-like_ATP-bd"/>
</dbReference>
<dbReference type="PANTHER" id="PTHR43394">
    <property type="entry name" value="ATP-DEPENDENT PERMEASE MDL1, MITOCHONDRIAL"/>
    <property type="match status" value="1"/>
</dbReference>
<dbReference type="PROSITE" id="PS50929">
    <property type="entry name" value="ABC_TM1F"/>
    <property type="match status" value="1"/>
</dbReference>
<keyword evidence="5 8" id="KW-1133">Transmembrane helix</keyword>
<evidence type="ECO:0000256" key="4">
    <source>
        <dbReference type="ARBA" id="ARBA00022840"/>
    </source>
</evidence>
<dbReference type="InterPro" id="IPR039421">
    <property type="entry name" value="Type_1_exporter"/>
</dbReference>
<dbReference type="InterPro" id="IPR036640">
    <property type="entry name" value="ABC1_TM_sf"/>
</dbReference>
<dbReference type="Pfam" id="PF00005">
    <property type="entry name" value="ABC_tran"/>
    <property type="match status" value="1"/>
</dbReference>
<keyword evidence="4 11" id="KW-0067">ATP-binding</keyword>
<dbReference type="SUPFAM" id="SSF52540">
    <property type="entry name" value="P-loop containing nucleoside triphosphate hydrolases"/>
    <property type="match status" value="1"/>
</dbReference>
<dbReference type="Gene3D" id="3.40.50.300">
    <property type="entry name" value="P-loop containing nucleotide triphosphate hydrolases"/>
    <property type="match status" value="1"/>
</dbReference>
<feature type="region of interest" description="Disordered" evidence="7">
    <location>
        <begin position="569"/>
        <end position="604"/>
    </location>
</feature>
<proteinExistence type="predicted"/>
<dbReference type="PROSITE" id="PS00211">
    <property type="entry name" value="ABC_TRANSPORTER_1"/>
    <property type="match status" value="1"/>
</dbReference>
<keyword evidence="6 8" id="KW-0472">Membrane</keyword>
<dbReference type="Pfam" id="PF00664">
    <property type="entry name" value="ABC_membrane"/>
    <property type="match status" value="1"/>
</dbReference>
<dbReference type="GO" id="GO:0005886">
    <property type="term" value="C:plasma membrane"/>
    <property type="evidence" value="ECO:0007669"/>
    <property type="project" value="UniProtKB-SubCell"/>
</dbReference>
<dbReference type="PROSITE" id="PS50893">
    <property type="entry name" value="ABC_TRANSPORTER_2"/>
    <property type="match status" value="1"/>
</dbReference>